<dbReference type="GO" id="GO:0043005">
    <property type="term" value="C:neuron projection"/>
    <property type="evidence" value="ECO:0007669"/>
    <property type="project" value="TreeGrafter"/>
</dbReference>
<accession>A0A3Q3W651</accession>
<dbReference type="Proteomes" id="UP000261620">
    <property type="component" value="Unplaced"/>
</dbReference>
<dbReference type="AlphaFoldDB" id="A0A3Q3W651"/>
<evidence type="ECO:0000259" key="4">
    <source>
        <dbReference type="Pfam" id="PF15361"/>
    </source>
</evidence>
<evidence type="ECO:0000256" key="2">
    <source>
        <dbReference type="SAM" id="Phobius"/>
    </source>
</evidence>
<dbReference type="GO" id="GO:0007271">
    <property type="term" value="P:synaptic transmission, cholinergic"/>
    <property type="evidence" value="ECO:0007669"/>
    <property type="project" value="TreeGrafter"/>
</dbReference>
<dbReference type="Pfam" id="PF15361">
    <property type="entry name" value="RIC3"/>
    <property type="match status" value="1"/>
</dbReference>
<sequence length="144" mass="15318">MAMSTFQKVTLATCLLLCVALLLPKMLLSRGRRDAAERPEGSGHLPPMMHRQVAPDGRGQRAAGAGFSRAHNSEATARTKAAGTGAGAGGKSNLAGQIIPVYGFGILLYILYILFKITSKGNSKPSESSFPSLRSENMKRKISE</sequence>
<keyword evidence="2" id="KW-0472">Membrane</keyword>
<proteinExistence type="predicted"/>
<feature type="domain" description="Resistance to inhibitors of cholinesterase protein 3 N-terminal" evidence="4">
    <location>
        <begin position="16"/>
        <end position="144"/>
    </location>
</feature>
<feature type="region of interest" description="Disordered" evidence="1">
    <location>
        <begin position="121"/>
        <end position="144"/>
    </location>
</feature>
<feature type="compositionally biased region" description="Polar residues" evidence="1">
    <location>
        <begin position="121"/>
        <end position="135"/>
    </location>
</feature>
<dbReference type="PANTHER" id="PTHR21723:SF4">
    <property type="entry name" value="ZGC:92489"/>
    <property type="match status" value="1"/>
</dbReference>
<dbReference type="GO" id="GO:0034394">
    <property type="term" value="P:protein localization to cell surface"/>
    <property type="evidence" value="ECO:0007669"/>
    <property type="project" value="TreeGrafter"/>
</dbReference>
<evidence type="ECO:0000256" key="1">
    <source>
        <dbReference type="SAM" id="MobiDB-lite"/>
    </source>
</evidence>
<dbReference type="GO" id="GO:0043025">
    <property type="term" value="C:neuronal cell body"/>
    <property type="evidence" value="ECO:0007669"/>
    <property type="project" value="TreeGrafter"/>
</dbReference>
<keyword evidence="2" id="KW-1133">Transmembrane helix</keyword>
<feature type="signal peptide" evidence="3">
    <location>
        <begin position="1"/>
        <end position="29"/>
    </location>
</feature>
<keyword evidence="2" id="KW-0812">Transmembrane</keyword>
<dbReference type="Ensembl" id="ENSMMOT00000012072.1">
    <property type="protein sequence ID" value="ENSMMOP00000011871.1"/>
    <property type="gene ID" value="ENSMMOG00000009127.1"/>
</dbReference>
<reference evidence="5" key="2">
    <citation type="submission" date="2025-09" db="UniProtKB">
        <authorList>
            <consortium name="Ensembl"/>
        </authorList>
    </citation>
    <scope>IDENTIFICATION</scope>
</reference>
<organism evidence="5 6">
    <name type="scientific">Mola mola</name>
    <name type="common">Ocean sunfish</name>
    <name type="synonym">Tetraodon mola</name>
    <dbReference type="NCBI Taxonomy" id="94237"/>
    <lineage>
        <taxon>Eukaryota</taxon>
        <taxon>Metazoa</taxon>
        <taxon>Chordata</taxon>
        <taxon>Craniata</taxon>
        <taxon>Vertebrata</taxon>
        <taxon>Euteleostomi</taxon>
        <taxon>Actinopterygii</taxon>
        <taxon>Neopterygii</taxon>
        <taxon>Teleostei</taxon>
        <taxon>Neoteleostei</taxon>
        <taxon>Acanthomorphata</taxon>
        <taxon>Eupercaria</taxon>
        <taxon>Tetraodontiformes</taxon>
        <taxon>Molidae</taxon>
        <taxon>Mola</taxon>
    </lineage>
</organism>
<feature type="region of interest" description="Disordered" evidence="1">
    <location>
        <begin position="34"/>
        <end position="93"/>
    </location>
</feature>
<evidence type="ECO:0000313" key="6">
    <source>
        <dbReference type="Proteomes" id="UP000261620"/>
    </source>
</evidence>
<dbReference type="PANTHER" id="PTHR21723">
    <property type="entry name" value="RESISTANCE TO INHIBITORS OF CHOLINESTERASE PROTEIN 3 RIC3"/>
    <property type="match status" value="1"/>
</dbReference>
<feature type="transmembrane region" description="Helical" evidence="2">
    <location>
        <begin position="94"/>
        <end position="115"/>
    </location>
</feature>
<name>A0A3Q3W651_MOLML</name>
<evidence type="ECO:0000256" key="3">
    <source>
        <dbReference type="SAM" id="SignalP"/>
    </source>
</evidence>
<keyword evidence="3" id="KW-0732">Signal</keyword>
<dbReference type="InterPro" id="IPR026160">
    <property type="entry name" value="Ric3"/>
</dbReference>
<reference evidence="5" key="1">
    <citation type="submission" date="2025-08" db="UniProtKB">
        <authorList>
            <consortium name="Ensembl"/>
        </authorList>
    </citation>
    <scope>IDENTIFICATION</scope>
</reference>
<evidence type="ECO:0000313" key="5">
    <source>
        <dbReference type="Ensembl" id="ENSMMOP00000011871.1"/>
    </source>
</evidence>
<dbReference type="InterPro" id="IPR032763">
    <property type="entry name" value="RIC3_N"/>
</dbReference>
<feature type="chain" id="PRO_5018738302" description="Resistance to inhibitors of cholinesterase protein 3 N-terminal domain-containing protein" evidence="3">
    <location>
        <begin position="30"/>
        <end position="144"/>
    </location>
</feature>
<dbReference type="GO" id="GO:0045202">
    <property type="term" value="C:synapse"/>
    <property type="evidence" value="ECO:0007669"/>
    <property type="project" value="GOC"/>
</dbReference>
<protein>
    <recommendedName>
        <fullName evidence="4">Resistance to inhibitors of cholinesterase protein 3 N-terminal domain-containing protein</fullName>
    </recommendedName>
</protein>
<dbReference type="OMA" id="THSTEVM"/>
<keyword evidence="6" id="KW-1185">Reference proteome</keyword>
<dbReference type="STRING" id="94237.ENSMMOP00000011871"/>